<accession>A0A7J6VET5</accession>
<feature type="region of interest" description="Disordered" evidence="1">
    <location>
        <begin position="55"/>
        <end position="92"/>
    </location>
</feature>
<proteinExistence type="predicted"/>
<dbReference type="Proteomes" id="UP000554482">
    <property type="component" value="Unassembled WGS sequence"/>
</dbReference>
<organism evidence="2 3">
    <name type="scientific">Thalictrum thalictroides</name>
    <name type="common">Rue-anemone</name>
    <name type="synonym">Anemone thalictroides</name>
    <dbReference type="NCBI Taxonomy" id="46969"/>
    <lineage>
        <taxon>Eukaryota</taxon>
        <taxon>Viridiplantae</taxon>
        <taxon>Streptophyta</taxon>
        <taxon>Embryophyta</taxon>
        <taxon>Tracheophyta</taxon>
        <taxon>Spermatophyta</taxon>
        <taxon>Magnoliopsida</taxon>
        <taxon>Ranunculales</taxon>
        <taxon>Ranunculaceae</taxon>
        <taxon>Thalictroideae</taxon>
        <taxon>Thalictrum</taxon>
    </lineage>
</organism>
<keyword evidence="3" id="KW-1185">Reference proteome</keyword>
<evidence type="ECO:0000256" key="1">
    <source>
        <dbReference type="SAM" id="MobiDB-lite"/>
    </source>
</evidence>
<dbReference type="EMBL" id="JABWDY010034360">
    <property type="protein sequence ID" value="KAF5182720.1"/>
    <property type="molecule type" value="Genomic_DNA"/>
</dbReference>
<feature type="compositionally biased region" description="Polar residues" evidence="1">
    <location>
        <begin position="14"/>
        <end position="24"/>
    </location>
</feature>
<protein>
    <submittedName>
        <fullName evidence="2">Uncharacterized protein</fullName>
    </submittedName>
</protein>
<evidence type="ECO:0000313" key="2">
    <source>
        <dbReference type="EMBL" id="KAF5182720.1"/>
    </source>
</evidence>
<comment type="caution">
    <text evidence="2">The sequence shown here is derived from an EMBL/GenBank/DDBJ whole genome shotgun (WGS) entry which is preliminary data.</text>
</comment>
<name>A0A7J6VET5_THATH</name>
<reference evidence="2 3" key="1">
    <citation type="submission" date="2020-06" db="EMBL/GenBank/DDBJ databases">
        <title>Transcriptomic and genomic resources for Thalictrum thalictroides and T. hernandezii: Facilitating candidate gene discovery in an emerging model plant lineage.</title>
        <authorList>
            <person name="Arias T."/>
            <person name="Riano-Pachon D.M."/>
            <person name="Di Stilio V.S."/>
        </authorList>
    </citation>
    <scope>NUCLEOTIDE SEQUENCE [LARGE SCALE GENOMIC DNA]</scope>
    <source>
        <strain evidence="3">cv. WT478/WT964</strain>
        <tissue evidence="2">Leaves</tissue>
    </source>
</reference>
<feature type="compositionally biased region" description="Polar residues" evidence="1">
    <location>
        <begin position="55"/>
        <end position="70"/>
    </location>
</feature>
<dbReference type="AlphaFoldDB" id="A0A7J6VET5"/>
<evidence type="ECO:0000313" key="3">
    <source>
        <dbReference type="Proteomes" id="UP000554482"/>
    </source>
</evidence>
<feature type="region of interest" description="Disordered" evidence="1">
    <location>
        <begin position="1"/>
        <end position="27"/>
    </location>
</feature>
<gene>
    <name evidence="2" type="ORF">FRX31_027693</name>
</gene>
<sequence>MYDDTASILFGTYPTPNIPQTQPMTPKWGTKEELQDQMYDDTTPMFGNYPTLIISQSQPLTPNPRGQTTPAKVHIPHPEVHASQPEVDAAPP</sequence>